<comment type="caution">
    <text evidence="3">The sequence shown here is derived from an EMBL/GenBank/DDBJ whole genome shotgun (WGS) entry which is preliminary data.</text>
</comment>
<dbReference type="GO" id="GO:0005829">
    <property type="term" value="C:cytosol"/>
    <property type="evidence" value="ECO:0007669"/>
    <property type="project" value="TreeGrafter"/>
</dbReference>
<accession>A0A931I833</accession>
<dbReference type="Pfam" id="PF00248">
    <property type="entry name" value="Aldo_ket_red"/>
    <property type="match status" value="1"/>
</dbReference>
<dbReference type="PANTHER" id="PTHR43364:SF4">
    <property type="entry name" value="NAD(P)-LINKED OXIDOREDUCTASE SUPERFAMILY PROTEIN"/>
    <property type="match status" value="1"/>
</dbReference>
<dbReference type="AlphaFoldDB" id="A0A931I833"/>
<dbReference type="InterPro" id="IPR023210">
    <property type="entry name" value="NADP_OxRdtase_dom"/>
</dbReference>
<dbReference type="SUPFAM" id="SSF51430">
    <property type="entry name" value="NAD(P)-linked oxidoreductase"/>
    <property type="match status" value="1"/>
</dbReference>
<reference evidence="3" key="1">
    <citation type="submission" date="2020-11" db="EMBL/GenBank/DDBJ databases">
        <title>Nocardia NEAU-351.nov., a novel actinomycete isolated from the cow dung.</title>
        <authorList>
            <person name="Zhang X."/>
        </authorList>
    </citation>
    <scope>NUCLEOTIDE SEQUENCE</scope>
    <source>
        <strain evidence="3">NEAU-351</strain>
    </source>
</reference>
<dbReference type="FunFam" id="3.20.20.100:FF:000004">
    <property type="entry name" value="Oxidoreductase, aldo/keto reductase"/>
    <property type="match status" value="1"/>
</dbReference>
<dbReference type="GO" id="GO:0016491">
    <property type="term" value="F:oxidoreductase activity"/>
    <property type="evidence" value="ECO:0007669"/>
    <property type="project" value="UniProtKB-KW"/>
</dbReference>
<dbReference type="InterPro" id="IPR050523">
    <property type="entry name" value="AKR_Detox_Biosynth"/>
</dbReference>
<sequence>MHYTTLGESGLKVSPISLGAMNFGDSAYFACCDRTEAGRIIDRFLAAGHNLIDTADAYTGGESEQIIGAALRGRRDRVVVSTKAFLPQGDGPNQRGLSRAHLTHALEASLRRLDTDYIDIYYCHQWDPDTPIEETMATLDGFVRSGKVRYLGCSNFTAAQIIESQWAAHRVAGAAFTALQAQYSLVARTIEAEILPTCRRHGVGVTAWSPLGSGVLTGRYRGTGVDGASRLGRLLASPAPMAQRWACDLLSDRNLAIAAEVAGVAAELNTTAVAVALAWVAGRPEITSTLIGPRTIEQLDENLAGIQLPPEIAERLDVLSAPTNEPVNGMFTGAA</sequence>
<dbReference type="EMBL" id="JADMLG010000003">
    <property type="protein sequence ID" value="MBH0776652.1"/>
    <property type="molecule type" value="Genomic_DNA"/>
</dbReference>
<evidence type="ECO:0000313" key="4">
    <source>
        <dbReference type="Proteomes" id="UP000655751"/>
    </source>
</evidence>
<feature type="domain" description="NADP-dependent oxidoreductase" evidence="2">
    <location>
        <begin position="15"/>
        <end position="317"/>
    </location>
</feature>
<protein>
    <submittedName>
        <fullName evidence="3">Aldo/keto reductase</fullName>
    </submittedName>
</protein>
<proteinExistence type="predicted"/>
<keyword evidence="4" id="KW-1185">Reference proteome</keyword>
<dbReference type="InterPro" id="IPR036812">
    <property type="entry name" value="NAD(P)_OxRdtase_dom_sf"/>
</dbReference>
<evidence type="ECO:0000256" key="1">
    <source>
        <dbReference type="ARBA" id="ARBA00023002"/>
    </source>
</evidence>
<gene>
    <name evidence="3" type="ORF">IT779_10180</name>
</gene>
<organism evidence="3 4">
    <name type="scientific">Nocardia bovistercoris</name>
    <dbReference type="NCBI Taxonomy" id="2785916"/>
    <lineage>
        <taxon>Bacteria</taxon>
        <taxon>Bacillati</taxon>
        <taxon>Actinomycetota</taxon>
        <taxon>Actinomycetes</taxon>
        <taxon>Mycobacteriales</taxon>
        <taxon>Nocardiaceae</taxon>
        <taxon>Nocardia</taxon>
    </lineage>
</organism>
<dbReference type="Gene3D" id="3.20.20.100">
    <property type="entry name" value="NADP-dependent oxidoreductase domain"/>
    <property type="match status" value="1"/>
</dbReference>
<dbReference type="RefSeq" id="WP_196148976.1">
    <property type="nucleotide sequence ID" value="NZ_JADMLG010000003.1"/>
</dbReference>
<dbReference type="PANTHER" id="PTHR43364">
    <property type="entry name" value="NADH-SPECIFIC METHYLGLYOXAL REDUCTASE-RELATED"/>
    <property type="match status" value="1"/>
</dbReference>
<keyword evidence="1" id="KW-0560">Oxidoreductase</keyword>
<evidence type="ECO:0000313" key="3">
    <source>
        <dbReference type="EMBL" id="MBH0776652.1"/>
    </source>
</evidence>
<dbReference type="Proteomes" id="UP000655751">
    <property type="component" value="Unassembled WGS sequence"/>
</dbReference>
<evidence type="ECO:0000259" key="2">
    <source>
        <dbReference type="Pfam" id="PF00248"/>
    </source>
</evidence>
<name>A0A931I833_9NOCA</name>